<feature type="transmembrane region" description="Helical" evidence="7">
    <location>
        <begin position="379"/>
        <end position="398"/>
    </location>
</feature>
<feature type="transmembrane region" description="Helical" evidence="7">
    <location>
        <begin position="102"/>
        <end position="124"/>
    </location>
</feature>
<feature type="transmembrane region" description="Helical" evidence="7">
    <location>
        <begin position="313"/>
        <end position="335"/>
    </location>
</feature>
<dbReference type="InterPro" id="IPR020846">
    <property type="entry name" value="MFS_dom"/>
</dbReference>
<dbReference type="PhylomeDB" id="A0A060T2X3"/>
<dbReference type="Pfam" id="PF00083">
    <property type="entry name" value="Sugar_tr"/>
    <property type="match status" value="1"/>
</dbReference>
<keyword evidence="4 7" id="KW-0812">Transmembrane</keyword>
<dbReference type="FunFam" id="1.20.1250.20:FF:000134">
    <property type="entry name" value="MFS sugar transporter protein"/>
    <property type="match status" value="1"/>
</dbReference>
<keyword evidence="3" id="KW-0813">Transport</keyword>
<dbReference type="EMBL" id="HG937691">
    <property type="protein sequence ID" value="CDP33546.1"/>
    <property type="molecule type" value="Genomic_DNA"/>
</dbReference>
<evidence type="ECO:0000256" key="6">
    <source>
        <dbReference type="ARBA" id="ARBA00023136"/>
    </source>
</evidence>
<name>A0A060T2X3_BLAAD</name>
<evidence type="ECO:0000256" key="2">
    <source>
        <dbReference type="ARBA" id="ARBA00010992"/>
    </source>
</evidence>
<dbReference type="InterPro" id="IPR036259">
    <property type="entry name" value="MFS_trans_sf"/>
</dbReference>
<dbReference type="InterPro" id="IPR005828">
    <property type="entry name" value="MFS_sugar_transport-like"/>
</dbReference>
<comment type="subcellular location">
    <subcellularLocation>
        <location evidence="1">Membrane</location>
        <topology evidence="1">Multi-pass membrane protein</topology>
    </subcellularLocation>
</comment>
<dbReference type="PROSITE" id="PS00216">
    <property type="entry name" value="SUGAR_TRANSPORT_1"/>
    <property type="match status" value="1"/>
</dbReference>
<organism evidence="9">
    <name type="scientific">Blastobotrys adeninivorans</name>
    <name type="common">Yeast</name>
    <name type="synonym">Arxula adeninivorans</name>
    <dbReference type="NCBI Taxonomy" id="409370"/>
    <lineage>
        <taxon>Eukaryota</taxon>
        <taxon>Fungi</taxon>
        <taxon>Dikarya</taxon>
        <taxon>Ascomycota</taxon>
        <taxon>Saccharomycotina</taxon>
        <taxon>Dipodascomycetes</taxon>
        <taxon>Dipodascales</taxon>
        <taxon>Trichomonascaceae</taxon>
        <taxon>Blastobotrys</taxon>
    </lineage>
</organism>
<evidence type="ECO:0000256" key="7">
    <source>
        <dbReference type="SAM" id="Phobius"/>
    </source>
</evidence>
<feature type="transmembrane region" description="Helical" evidence="7">
    <location>
        <begin position="156"/>
        <end position="178"/>
    </location>
</feature>
<dbReference type="GO" id="GO:0016020">
    <property type="term" value="C:membrane"/>
    <property type="evidence" value="ECO:0007669"/>
    <property type="project" value="UniProtKB-SubCell"/>
</dbReference>
<feature type="transmembrane region" description="Helical" evidence="7">
    <location>
        <begin position="418"/>
        <end position="439"/>
    </location>
</feature>
<sequence length="544" mass="60833">MKDLVLGHALTSSDTMDQERHATTGEDKEVVEATLQNKSVLDLCPKLDKLWIFYPHLRMLNFFLVAPILAQVVSGFDTSLLNGMQSLDSWVEYFGTPTGTRLGTMTNGVTIGVLISVPFVSYLSDYLGRRWSLILGCVISIIGAILQASAHGYSQFVGSRILLGVGLCISATAAGPMLTECSYPPQRASVTAMLLASWSFGAFVSALITWGCYHGAIISSSWSWRIPSLLQGFFPLIQIGIAFFGPESPRWLISRGREEEARKFFVKYHANGDENSLLVSYQMAEITATIEEEKVQKTTRWDKWLQKGMRLRFFIVVFVPAMLQLEGNALISYYLNIILENINITDAVEKLKINLGITVYSYFMSLVVATFADKFKRKTMFLTGLSTMLVCYVIWTILSALDQKAGFMNKSLSIGVVAFIYLYNGFNPFCANIGTPYVMELSPFSLRAKASMIYQLSGNVVGLFNNYVNPIAMEKITWKYYIVYDCWLAVLILIVIFIFPETHGKALEEVTESFDEAFATGRAAIKHRALIDEKTAVSEHVEEV</sequence>
<dbReference type="Gene3D" id="1.20.1250.20">
    <property type="entry name" value="MFS general substrate transporter like domains"/>
    <property type="match status" value="1"/>
</dbReference>
<dbReference type="AlphaFoldDB" id="A0A060T2X3"/>
<evidence type="ECO:0000259" key="8">
    <source>
        <dbReference type="PROSITE" id="PS50850"/>
    </source>
</evidence>
<dbReference type="PROSITE" id="PS50850">
    <property type="entry name" value="MFS"/>
    <property type="match status" value="1"/>
</dbReference>
<evidence type="ECO:0000256" key="3">
    <source>
        <dbReference type="ARBA" id="ARBA00022448"/>
    </source>
</evidence>
<evidence type="ECO:0000256" key="1">
    <source>
        <dbReference type="ARBA" id="ARBA00004141"/>
    </source>
</evidence>
<proteinExistence type="inferred from homology"/>
<reference evidence="9" key="1">
    <citation type="submission" date="2014-02" db="EMBL/GenBank/DDBJ databases">
        <authorList>
            <person name="Genoscope - CEA"/>
        </authorList>
    </citation>
    <scope>NUCLEOTIDE SEQUENCE</scope>
    <source>
        <strain evidence="9">LS3</strain>
    </source>
</reference>
<feature type="transmembrane region" description="Helical" evidence="7">
    <location>
        <begin position="131"/>
        <end position="150"/>
    </location>
</feature>
<feature type="transmembrane region" description="Helical" evidence="7">
    <location>
        <begin position="480"/>
        <end position="499"/>
    </location>
</feature>
<accession>A0A060T2X3</accession>
<feature type="domain" description="Major facilitator superfamily (MFS) profile" evidence="8">
    <location>
        <begin position="63"/>
        <end position="503"/>
    </location>
</feature>
<dbReference type="GO" id="GO:0005351">
    <property type="term" value="F:carbohydrate:proton symporter activity"/>
    <property type="evidence" value="ECO:0007669"/>
    <property type="project" value="TreeGrafter"/>
</dbReference>
<feature type="transmembrane region" description="Helical" evidence="7">
    <location>
        <begin position="190"/>
        <end position="210"/>
    </location>
</feature>
<evidence type="ECO:0000313" key="9">
    <source>
        <dbReference type="EMBL" id="CDP33546.1"/>
    </source>
</evidence>
<comment type="similarity">
    <text evidence="2">Belongs to the major facilitator superfamily. Sugar transporter (TC 2.A.1.1) family.</text>
</comment>
<dbReference type="PANTHER" id="PTHR48022:SF24">
    <property type="entry name" value="HEXOSE TRANSPORTER PROTEIN (AFU_ORTHOLOGUE AFUA_8G04480)"/>
    <property type="match status" value="1"/>
</dbReference>
<dbReference type="InterPro" id="IPR005829">
    <property type="entry name" value="Sugar_transporter_CS"/>
</dbReference>
<dbReference type="PANTHER" id="PTHR48022">
    <property type="entry name" value="PLASTIDIC GLUCOSE TRANSPORTER 4"/>
    <property type="match status" value="1"/>
</dbReference>
<keyword evidence="5 7" id="KW-1133">Transmembrane helix</keyword>
<feature type="transmembrane region" description="Helical" evidence="7">
    <location>
        <begin position="355"/>
        <end position="372"/>
    </location>
</feature>
<feature type="transmembrane region" description="Helical" evidence="7">
    <location>
        <begin position="59"/>
        <end position="82"/>
    </location>
</feature>
<protein>
    <submittedName>
        <fullName evidence="9">ARAD1A11792p</fullName>
    </submittedName>
</protein>
<evidence type="ECO:0000256" key="5">
    <source>
        <dbReference type="ARBA" id="ARBA00022989"/>
    </source>
</evidence>
<gene>
    <name evidence="9" type="ORF">GNLVRS02_ARAD1A11792g</name>
</gene>
<evidence type="ECO:0000256" key="4">
    <source>
        <dbReference type="ARBA" id="ARBA00022692"/>
    </source>
</evidence>
<dbReference type="SUPFAM" id="SSF103473">
    <property type="entry name" value="MFS general substrate transporter"/>
    <property type="match status" value="1"/>
</dbReference>
<reference evidence="9" key="2">
    <citation type="submission" date="2014-06" db="EMBL/GenBank/DDBJ databases">
        <title>The complete genome of Blastobotrys (Arxula) adeninivorans LS3 - a yeast of biotechnological interest.</title>
        <authorList>
            <person name="Kunze G."/>
            <person name="Gaillardin C."/>
            <person name="Czernicka M."/>
            <person name="Durrens P."/>
            <person name="Martin T."/>
            <person name="Boer E."/>
            <person name="Gabaldon T."/>
            <person name="Cruz J."/>
            <person name="Talla E."/>
            <person name="Marck C."/>
            <person name="Goffeau A."/>
            <person name="Barbe V."/>
            <person name="Baret P."/>
            <person name="Baronian K."/>
            <person name="Beier S."/>
            <person name="Bleykasten C."/>
            <person name="Bode R."/>
            <person name="Casaregola S."/>
            <person name="Despons L."/>
            <person name="Fairhead C."/>
            <person name="Giersberg M."/>
            <person name="Gierski P."/>
            <person name="Hahnel U."/>
            <person name="Hartmann A."/>
            <person name="Jankowska D."/>
            <person name="Jubin C."/>
            <person name="Jung P."/>
            <person name="Lafontaine I."/>
            <person name="Leh-Louis V."/>
            <person name="Lemaire M."/>
            <person name="Marcet-Houben M."/>
            <person name="Mascher M."/>
            <person name="Morel G."/>
            <person name="Richard G.-F."/>
            <person name="Riechen J."/>
            <person name="Sacerdot C."/>
            <person name="Sarkar A."/>
            <person name="Savel G."/>
            <person name="Schacherer J."/>
            <person name="Sherman D."/>
            <person name="Straub M.-L."/>
            <person name="Stein N."/>
            <person name="Thierry A."/>
            <person name="Trautwein-Schult A."/>
            <person name="Westhof E."/>
            <person name="Worch S."/>
            <person name="Dujon B."/>
            <person name="Souciet J.-L."/>
            <person name="Wincker P."/>
            <person name="Scholz U."/>
            <person name="Neuveglise N."/>
        </authorList>
    </citation>
    <scope>NUCLEOTIDE SEQUENCE</scope>
    <source>
        <strain evidence="9">LS3</strain>
    </source>
</reference>
<dbReference type="InterPro" id="IPR050360">
    <property type="entry name" value="MFS_Sugar_Transporters"/>
</dbReference>
<keyword evidence="6 7" id="KW-0472">Membrane</keyword>
<feature type="transmembrane region" description="Helical" evidence="7">
    <location>
        <begin position="222"/>
        <end position="245"/>
    </location>
</feature>